<sequence length="207" mass="24046">MLKILRYFFVILVVFVLSGCVGREVPAKNYYELKGEFGGEGKLKTPMELEFTLSVPNKLDTKKIAYKNETKKEIEIKSMQNEQNPQLKYFAKNEWVGNTKEILEDYFIQVALEKNNILLKKSAKNTKGKIHLKVMDMYYSHNDESVKFRALGFFSIKEGVNIVYIISESEKVGKEYGDFRDIPEAFSRLLDKALSDFLQELQKSDLR</sequence>
<comment type="caution">
    <text evidence="1">The sequence shown here is derived from an EMBL/GenBank/DDBJ whole genome shotgun (WGS) entry which is preliminary data.</text>
</comment>
<dbReference type="PROSITE" id="PS51257">
    <property type="entry name" value="PROKAR_LIPOPROTEIN"/>
    <property type="match status" value="1"/>
</dbReference>
<evidence type="ECO:0000313" key="2">
    <source>
        <dbReference type="Proteomes" id="UP000249746"/>
    </source>
</evidence>
<organism evidence="1 2">
    <name type="scientific">Helicobacter valdiviensis</name>
    <dbReference type="NCBI Taxonomy" id="1458358"/>
    <lineage>
        <taxon>Bacteria</taxon>
        <taxon>Pseudomonadati</taxon>
        <taxon>Campylobacterota</taxon>
        <taxon>Epsilonproteobacteria</taxon>
        <taxon>Campylobacterales</taxon>
        <taxon>Helicobacteraceae</taxon>
        <taxon>Helicobacter</taxon>
    </lineage>
</organism>
<proteinExistence type="predicted"/>
<dbReference type="RefSeq" id="WP_111229394.1">
    <property type="nucleotide sequence ID" value="NZ_NBIU01000006.1"/>
</dbReference>
<dbReference type="EMBL" id="NBIU01000006">
    <property type="protein sequence ID" value="PZT48511.1"/>
    <property type="molecule type" value="Genomic_DNA"/>
</dbReference>
<protein>
    <recommendedName>
        <fullName evidence="3">ABC-type transport auxiliary lipoprotein component domain-containing protein</fullName>
    </recommendedName>
</protein>
<accession>A0A2W6MX73</accession>
<reference evidence="1 2" key="1">
    <citation type="submission" date="2017-03" db="EMBL/GenBank/DDBJ databases">
        <title>Genomic and clinical evidence uncovers the enterohepatic species Helicobacter valdiviensis as a potential human intestinal pathogen.</title>
        <authorList>
            <person name="Fresia P."/>
            <person name="Jara R."/>
            <person name="Sierra R."/>
            <person name="Ferres I."/>
            <person name="Greif G."/>
            <person name="Iraola G."/>
            <person name="Collado L."/>
        </authorList>
    </citation>
    <scope>NUCLEOTIDE SEQUENCE [LARGE SCALE GENOMIC DNA]</scope>
    <source>
        <strain evidence="1 2">WBE14</strain>
    </source>
</reference>
<evidence type="ECO:0008006" key="3">
    <source>
        <dbReference type="Google" id="ProtNLM"/>
    </source>
</evidence>
<gene>
    <name evidence="1" type="ORF">B6S12_03290</name>
</gene>
<keyword evidence="2" id="KW-1185">Reference proteome</keyword>
<dbReference type="OrthoDB" id="5324473at2"/>
<dbReference type="Proteomes" id="UP000249746">
    <property type="component" value="Unassembled WGS sequence"/>
</dbReference>
<name>A0A2W6MX73_9HELI</name>
<evidence type="ECO:0000313" key="1">
    <source>
        <dbReference type="EMBL" id="PZT48511.1"/>
    </source>
</evidence>
<dbReference type="AlphaFoldDB" id="A0A2W6MX73"/>